<dbReference type="Proteomes" id="UP000315017">
    <property type="component" value="Chromosome"/>
</dbReference>
<reference evidence="1 2" key="1">
    <citation type="submission" date="2019-02" db="EMBL/GenBank/DDBJ databases">
        <title>Deep-cultivation of Planctomycetes and their phenomic and genomic characterization uncovers novel biology.</title>
        <authorList>
            <person name="Wiegand S."/>
            <person name="Jogler M."/>
            <person name="Boedeker C."/>
            <person name="Pinto D."/>
            <person name="Vollmers J."/>
            <person name="Rivas-Marin E."/>
            <person name="Kohn T."/>
            <person name="Peeters S.H."/>
            <person name="Heuer A."/>
            <person name="Rast P."/>
            <person name="Oberbeckmann S."/>
            <person name="Bunk B."/>
            <person name="Jeske O."/>
            <person name="Meyerdierks A."/>
            <person name="Storesund J.E."/>
            <person name="Kallscheuer N."/>
            <person name="Luecker S."/>
            <person name="Lage O.M."/>
            <person name="Pohl T."/>
            <person name="Merkel B.J."/>
            <person name="Hornburger P."/>
            <person name="Mueller R.-W."/>
            <person name="Bruemmer F."/>
            <person name="Labrenz M."/>
            <person name="Spormann A.M."/>
            <person name="Op den Camp H."/>
            <person name="Overmann J."/>
            <person name="Amann R."/>
            <person name="Jetten M.S.M."/>
            <person name="Mascher T."/>
            <person name="Medema M.H."/>
            <person name="Devos D.P."/>
            <person name="Kaster A.-K."/>
            <person name="Ovreas L."/>
            <person name="Rohde M."/>
            <person name="Galperin M.Y."/>
            <person name="Jogler C."/>
        </authorList>
    </citation>
    <scope>NUCLEOTIDE SEQUENCE [LARGE SCALE GENOMIC DNA]</scope>
    <source>
        <strain evidence="1 2">ETA_A8</strain>
    </source>
</reference>
<dbReference type="KEGG" id="aagg:ETAA8_63510"/>
<proteinExistence type="predicted"/>
<sequence>MLALCHPGGARRDVVAFLLSVTDLTVLSFGETLRSNVVAVPAVRAFRPPVRHVIILTFPPNSSPRFWSERCLSLANR</sequence>
<protein>
    <submittedName>
        <fullName evidence="1">Uncharacterized protein</fullName>
    </submittedName>
</protein>
<keyword evidence="2" id="KW-1185">Reference proteome</keyword>
<accession>A0A517YLV6</accession>
<dbReference type="AlphaFoldDB" id="A0A517YLV6"/>
<evidence type="ECO:0000313" key="2">
    <source>
        <dbReference type="Proteomes" id="UP000315017"/>
    </source>
</evidence>
<evidence type="ECO:0000313" key="1">
    <source>
        <dbReference type="EMBL" id="QDU31198.1"/>
    </source>
</evidence>
<dbReference type="EMBL" id="CP036274">
    <property type="protein sequence ID" value="QDU31198.1"/>
    <property type="molecule type" value="Genomic_DNA"/>
</dbReference>
<gene>
    <name evidence="1" type="ORF">ETAA8_63510</name>
</gene>
<name>A0A517YLV6_9BACT</name>
<organism evidence="1 2">
    <name type="scientific">Anatilimnocola aggregata</name>
    <dbReference type="NCBI Taxonomy" id="2528021"/>
    <lineage>
        <taxon>Bacteria</taxon>
        <taxon>Pseudomonadati</taxon>
        <taxon>Planctomycetota</taxon>
        <taxon>Planctomycetia</taxon>
        <taxon>Pirellulales</taxon>
        <taxon>Pirellulaceae</taxon>
        <taxon>Anatilimnocola</taxon>
    </lineage>
</organism>